<feature type="non-terminal residue" evidence="2">
    <location>
        <position position="497"/>
    </location>
</feature>
<protein>
    <submittedName>
        <fullName evidence="2">Uncharacterized protein</fullName>
    </submittedName>
</protein>
<evidence type="ECO:0000256" key="1">
    <source>
        <dbReference type="SAM" id="MobiDB-lite"/>
    </source>
</evidence>
<proteinExistence type="predicted"/>
<dbReference type="STRING" id="1182545.A0A072PLF2"/>
<feature type="non-terminal residue" evidence="2">
    <location>
        <position position="1"/>
    </location>
</feature>
<dbReference type="EMBL" id="AMGV01000002">
    <property type="protein sequence ID" value="KEF60587.1"/>
    <property type="molecule type" value="Genomic_DNA"/>
</dbReference>
<gene>
    <name evidence="2" type="ORF">A1O9_02148</name>
</gene>
<accession>A0A072PLF2</accession>
<evidence type="ECO:0000313" key="2">
    <source>
        <dbReference type="EMBL" id="KEF60587.1"/>
    </source>
</evidence>
<feature type="region of interest" description="Disordered" evidence="1">
    <location>
        <begin position="190"/>
        <end position="210"/>
    </location>
</feature>
<dbReference type="Proteomes" id="UP000027920">
    <property type="component" value="Unassembled WGS sequence"/>
</dbReference>
<dbReference type="GeneID" id="25277093"/>
<evidence type="ECO:0000313" key="3">
    <source>
        <dbReference type="Proteomes" id="UP000027920"/>
    </source>
</evidence>
<comment type="caution">
    <text evidence="2">The sequence shown here is derived from an EMBL/GenBank/DDBJ whole genome shotgun (WGS) entry which is preliminary data.</text>
</comment>
<organism evidence="2 3">
    <name type="scientific">Exophiala aquamarina CBS 119918</name>
    <dbReference type="NCBI Taxonomy" id="1182545"/>
    <lineage>
        <taxon>Eukaryota</taxon>
        <taxon>Fungi</taxon>
        <taxon>Dikarya</taxon>
        <taxon>Ascomycota</taxon>
        <taxon>Pezizomycotina</taxon>
        <taxon>Eurotiomycetes</taxon>
        <taxon>Chaetothyriomycetidae</taxon>
        <taxon>Chaetothyriales</taxon>
        <taxon>Herpotrichiellaceae</taxon>
        <taxon>Exophiala</taxon>
    </lineage>
</organism>
<dbReference type="HOGENOM" id="CLU_028974_0_0_1"/>
<dbReference type="AlphaFoldDB" id="A0A072PLF2"/>
<reference evidence="2 3" key="1">
    <citation type="submission" date="2013-03" db="EMBL/GenBank/DDBJ databases">
        <title>The Genome Sequence of Exophiala aquamarina CBS 119918.</title>
        <authorList>
            <consortium name="The Broad Institute Genomics Platform"/>
            <person name="Cuomo C."/>
            <person name="de Hoog S."/>
            <person name="Gorbushina A."/>
            <person name="Walker B."/>
            <person name="Young S.K."/>
            <person name="Zeng Q."/>
            <person name="Gargeya S."/>
            <person name="Fitzgerald M."/>
            <person name="Haas B."/>
            <person name="Abouelleil A."/>
            <person name="Allen A.W."/>
            <person name="Alvarado L."/>
            <person name="Arachchi H.M."/>
            <person name="Berlin A.M."/>
            <person name="Chapman S.B."/>
            <person name="Gainer-Dewar J."/>
            <person name="Goldberg J."/>
            <person name="Griggs A."/>
            <person name="Gujja S."/>
            <person name="Hansen M."/>
            <person name="Howarth C."/>
            <person name="Imamovic A."/>
            <person name="Ireland A."/>
            <person name="Larimer J."/>
            <person name="McCowan C."/>
            <person name="Murphy C."/>
            <person name="Pearson M."/>
            <person name="Poon T.W."/>
            <person name="Priest M."/>
            <person name="Roberts A."/>
            <person name="Saif S."/>
            <person name="Shea T."/>
            <person name="Sisk P."/>
            <person name="Sykes S."/>
            <person name="Wortman J."/>
            <person name="Nusbaum C."/>
            <person name="Birren B."/>
        </authorList>
    </citation>
    <scope>NUCLEOTIDE SEQUENCE [LARGE SCALE GENOMIC DNA]</scope>
    <source>
        <strain evidence="2 3">CBS 119918</strain>
    </source>
</reference>
<dbReference type="RefSeq" id="XP_013263177.1">
    <property type="nucleotide sequence ID" value="XM_013407723.1"/>
</dbReference>
<name>A0A072PLF2_9EURO</name>
<dbReference type="OrthoDB" id="10262656at2759"/>
<keyword evidence="3" id="KW-1185">Reference proteome</keyword>
<feature type="region of interest" description="Disordered" evidence="1">
    <location>
        <begin position="1"/>
        <end position="30"/>
    </location>
</feature>
<dbReference type="VEuPathDB" id="FungiDB:A1O9_02148"/>
<sequence>NAVNRHTSHLRLSAEMHDISMTPTSSGSHDEEARFFNPAMIPLPYWSSPSRSAGPKYVLVSRLVTTGYHQESHICLADICTNTNASKVLPLDTRACTASDLSMLGGRGGMRCVTEPVKINIPSTPAERCDTAWLAFPDIPGFHDPRVFWSGKGEPLILVNSASRYGCLGLWVVDLRRVFPELDKVLEPRQRLRQNQREQGTGGKGSSSTGTMLMSYPHLTEITRNPRSSRSLVEKNWVLWFPNHEEAYVQYDMLGRTFAKLTGNGLTTRNLTSPYELPCFTDAQEKDKFGNPGRWHQGSNALRLLLCTRAEARMGQCEEEQAIEDGRSIHFAVVHRKFSNVIHLPLRYERYVLLWESRKPFQVVGMSKFPLLMREERAKPWSDAENWPGMGNRKAKTGGNWTLNQDGGLSGRPNGKVQDHTQSHFTYTPGLTWAWKPHSPGLGEDDEDDIDHMSRLGVGYLGDEVLVGIGVDDVSQGFAKVKVEDLLQCLRLCPGVG</sequence>